<keyword evidence="3 7" id="KW-0812">Transmembrane</keyword>
<comment type="caution">
    <text evidence="8">The sequence shown here is derived from an EMBL/GenBank/DDBJ whole genome shotgun (WGS) entry which is preliminary data.</text>
</comment>
<evidence type="ECO:0000256" key="4">
    <source>
        <dbReference type="ARBA" id="ARBA00022989"/>
    </source>
</evidence>
<sequence>MITIDASDYESIEFGEPYRYDENFHGYESQRKCTDFCMTIFFILFFCTYLSFFFVALSKSNYKYLYIPTDHRGLMCGYDNRKLKVPNSDDLPDLTNKKYLFWIRPGTPGYFRSVCVEKCPSIGLFTNTIFHFNNSETSISKVDKGFEKNQLCYTYKLKNQTEVQVLATIENYSATYSNRFFCPYSTSKVIDRCFPNAGSFDTTVDDVKDIVHKFGWFSDTFKGLSSFIQALEDIYKSRWMIIVCVIIAFILTIFWLTLLQCWTGFIVWMTVLAAGASLGLLTYSLYKQWRADLDNGKLIGNYITRYFLGELNSKFLYITFWGMIFFDIAYIVLIVRMFSAIVKSTKVISHASKLFGKKPSLFVFPVFNYLLMFAWWVLIIFSMIVLFGTGIPQRSLEVQSNTVVDKIERKYEKYVNFFIFYFILALIWVSLFISYLGKTAISCVMSQIYFTKSEDRFNLPNFMVCRSYISMIRYHTGTIAFGSILVNFVYPIRSLFEAIYVKIHKDNRGCSRCLSKSCCCCMYCYRKGLVYLTKNAFITVAIHGYNFLSAAKNTFNLTMRNRMNITMGNWVGTFTLFVGRLLISISVTAVSSWLLNSNEELQFFVAPAFVIFICSYIATGVFTGVIENAIDSMFMCYMEDEERNDGVVHPMYASKGLQNFMKANSRAKENEDSALLNNVMIQPKEK</sequence>
<feature type="transmembrane region" description="Helical" evidence="7">
    <location>
        <begin position="38"/>
        <end position="57"/>
    </location>
</feature>
<evidence type="ECO:0000256" key="2">
    <source>
        <dbReference type="ARBA" id="ARBA00007168"/>
    </source>
</evidence>
<protein>
    <recommendedName>
        <fullName evidence="7">Choline transporter-like protein</fullName>
    </recommendedName>
</protein>
<keyword evidence="5 7" id="KW-0472">Membrane</keyword>
<evidence type="ECO:0000256" key="6">
    <source>
        <dbReference type="ARBA" id="ARBA00023180"/>
    </source>
</evidence>
<dbReference type="InterPro" id="IPR007603">
    <property type="entry name" value="Choline_transptr-like"/>
</dbReference>
<dbReference type="Proteomes" id="UP001470230">
    <property type="component" value="Unassembled WGS sequence"/>
</dbReference>
<dbReference type="PANTHER" id="PTHR12385">
    <property type="entry name" value="CHOLINE TRANSPORTER-LIKE (SLC FAMILY 44)"/>
    <property type="match status" value="1"/>
</dbReference>
<gene>
    <name evidence="8" type="ORF">M9Y10_028945</name>
</gene>
<comment type="subcellular location">
    <subcellularLocation>
        <location evidence="7">Cell membrane</location>
        <topology evidence="7">Multi-pass membrane protein</topology>
    </subcellularLocation>
    <subcellularLocation>
        <location evidence="1">Membrane</location>
        <topology evidence="1">Multi-pass membrane protein</topology>
    </subcellularLocation>
</comment>
<evidence type="ECO:0000256" key="7">
    <source>
        <dbReference type="RuleBase" id="RU368066"/>
    </source>
</evidence>
<feature type="transmembrane region" description="Helical" evidence="7">
    <location>
        <begin position="315"/>
        <end position="342"/>
    </location>
</feature>
<keyword evidence="9" id="KW-1185">Reference proteome</keyword>
<evidence type="ECO:0000313" key="8">
    <source>
        <dbReference type="EMBL" id="KAK8891725.1"/>
    </source>
</evidence>
<organism evidence="8 9">
    <name type="scientific">Tritrichomonas musculus</name>
    <dbReference type="NCBI Taxonomy" id="1915356"/>
    <lineage>
        <taxon>Eukaryota</taxon>
        <taxon>Metamonada</taxon>
        <taxon>Parabasalia</taxon>
        <taxon>Tritrichomonadida</taxon>
        <taxon>Tritrichomonadidae</taxon>
        <taxon>Tritrichomonas</taxon>
    </lineage>
</organism>
<comment type="function">
    <text evidence="7">Choline transporter.</text>
</comment>
<dbReference type="EMBL" id="JAPFFF010000004">
    <property type="protein sequence ID" value="KAK8891725.1"/>
    <property type="molecule type" value="Genomic_DNA"/>
</dbReference>
<evidence type="ECO:0000313" key="9">
    <source>
        <dbReference type="Proteomes" id="UP001470230"/>
    </source>
</evidence>
<reference evidence="8 9" key="1">
    <citation type="submission" date="2024-04" db="EMBL/GenBank/DDBJ databases">
        <title>Tritrichomonas musculus Genome.</title>
        <authorList>
            <person name="Alves-Ferreira E."/>
            <person name="Grigg M."/>
            <person name="Lorenzi H."/>
            <person name="Galac M."/>
        </authorList>
    </citation>
    <scope>NUCLEOTIDE SEQUENCE [LARGE SCALE GENOMIC DNA]</scope>
    <source>
        <strain evidence="8 9">EAF2021</strain>
    </source>
</reference>
<dbReference type="PANTHER" id="PTHR12385:SF14">
    <property type="entry name" value="CHOLINE TRANSPORTER-LIKE 2"/>
    <property type="match status" value="1"/>
</dbReference>
<keyword evidence="4 7" id="KW-1133">Transmembrane helix</keyword>
<evidence type="ECO:0000256" key="3">
    <source>
        <dbReference type="ARBA" id="ARBA00022692"/>
    </source>
</evidence>
<name>A0ABR2KP11_9EUKA</name>
<feature type="transmembrane region" description="Helical" evidence="7">
    <location>
        <begin position="472"/>
        <end position="490"/>
    </location>
</feature>
<feature type="transmembrane region" description="Helical" evidence="7">
    <location>
        <begin position="601"/>
        <end position="625"/>
    </location>
</feature>
<proteinExistence type="inferred from homology"/>
<feature type="transmembrane region" description="Helical" evidence="7">
    <location>
        <begin position="414"/>
        <end position="436"/>
    </location>
</feature>
<evidence type="ECO:0000256" key="1">
    <source>
        <dbReference type="ARBA" id="ARBA00004141"/>
    </source>
</evidence>
<feature type="transmembrane region" description="Helical" evidence="7">
    <location>
        <begin position="570"/>
        <end position="595"/>
    </location>
</feature>
<feature type="transmembrane region" description="Helical" evidence="7">
    <location>
        <begin position="239"/>
        <end position="259"/>
    </location>
</feature>
<evidence type="ECO:0000256" key="5">
    <source>
        <dbReference type="ARBA" id="ARBA00023136"/>
    </source>
</evidence>
<feature type="transmembrane region" description="Helical" evidence="7">
    <location>
        <begin position="362"/>
        <end position="387"/>
    </location>
</feature>
<dbReference type="Pfam" id="PF04515">
    <property type="entry name" value="Choline_transpo"/>
    <property type="match status" value="1"/>
</dbReference>
<accession>A0ABR2KP11</accession>
<comment type="similarity">
    <text evidence="2 7">Belongs to the CTL (choline transporter-like) family.</text>
</comment>
<keyword evidence="6" id="KW-0325">Glycoprotein</keyword>
<feature type="transmembrane region" description="Helical" evidence="7">
    <location>
        <begin position="265"/>
        <end position="286"/>
    </location>
</feature>